<keyword evidence="2" id="KW-1185">Reference proteome</keyword>
<dbReference type="Proteomes" id="UP000322917">
    <property type="component" value="Unassembled WGS sequence"/>
</dbReference>
<evidence type="ECO:0000313" key="2">
    <source>
        <dbReference type="Proteomes" id="UP000322917"/>
    </source>
</evidence>
<proteinExistence type="predicted"/>
<evidence type="ECO:0000313" key="1">
    <source>
        <dbReference type="EMBL" id="SHJ44604.1"/>
    </source>
</evidence>
<dbReference type="EMBL" id="FQZD01000022">
    <property type="protein sequence ID" value="SHJ44604.1"/>
    <property type="molecule type" value="Genomic_DNA"/>
</dbReference>
<accession>A0A1M6JD96</accession>
<name>A0A1M6JD96_9FIRM</name>
<organism evidence="1 2">
    <name type="scientific">Propionispora hippei DSM 15287</name>
    <dbReference type="NCBI Taxonomy" id="1123003"/>
    <lineage>
        <taxon>Bacteria</taxon>
        <taxon>Bacillati</taxon>
        <taxon>Bacillota</taxon>
        <taxon>Negativicutes</taxon>
        <taxon>Selenomonadales</taxon>
        <taxon>Sporomusaceae</taxon>
        <taxon>Propionispora</taxon>
    </lineage>
</organism>
<reference evidence="1 2" key="1">
    <citation type="submission" date="2016-11" db="EMBL/GenBank/DDBJ databases">
        <authorList>
            <person name="Varghese N."/>
            <person name="Submissions S."/>
        </authorList>
    </citation>
    <scope>NUCLEOTIDE SEQUENCE [LARGE SCALE GENOMIC DNA]</scope>
    <source>
        <strain evidence="1 2">DSM 15287</strain>
    </source>
</reference>
<gene>
    <name evidence="1" type="ORF">SAMN02745170_02556</name>
</gene>
<protein>
    <submittedName>
        <fullName evidence="1">Uncharacterized protein</fullName>
    </submittedName>
</protein>
<dbReference type="AlphaFoldDB" id="A0A1M6JD96"/>
<sequence>MVVALANDINDVLRVFVFSNLSSIVNNEPIVVPAGLDIILRIPVVNNLGALGLPPDIAQITENYFVAGAGNGITTT</sequence>